<dbReference type="OrthoDB" id="3262920at2759"/>
<name>A0A9Q3FJ42_9BASI</name>
<evidence type="ECO:0008006" key="3">
    <source>
        <dbReference type="Google" id="ProtNLM"/>
    </source>
</evidence>
<gene>
    <name evidence="1" type="ORF">O181_080916</name>
</gene>
<dbReference type="InterPro" id="IPR043502">
    <property type="entry name" value="DNA/RNA_pol_sf"/>
</dbReference>
<proteinExistence type="predicted"/>
<dbReference type="SUPFAM" id="SSF56672">
    <property type="entry name" value="DNA/RNA polymerases"/>
    <property type="match status" value="1"/>
</dbReference>
<dbReference type="PANTHER" id="PTHR24559:SF440">
    <property type="entry name" value="RIBONUCLEASE H"/>
    <property type="match status" value="1"/>
</dbReference>
<dbReference type="Proteomes" id="UP000765509">
    <property type="component" value="Unassembled WGS sequence"/>
</dbReference>
<keyword evidence="2" id="KW-1185">Reference proteome</keyword>
<dbReference type="Gene3D" id="3.10.10.10">
    <property type="entry name" value="HIV Type 1 Reverse Transcriptase, subunit A, domain 1"/>
    <property type="match status" value="1"/>
</dbReference>
<evidence type="ECO:0000313" key="1">
    <source>
        <dbReference type="EMBL" id="MBW0541201.1"/>
    </source>
</evidence>
<dbReference type="InterPro" id="IPR053134">
    <property type="entry name" value="RNA-dir_DNA_polymerase"/>
</dbReference>
<evidence type="ECO:0000313" key="2">
    <source>
        <dbReference type="Proteomes" id="UP000765509"/>
    </source>
</evidence>
<dbReference type="EMBL" id="AVOT02045870">
    <property type="protein sequence ID" value="MBW0541201.1"/>
    <property type="molecule type" value="Genomic_DNA"/>
</dbReference>
<dbReference type="PANTHER" id="PTHR24559">
    <property type="entry name" value="TRANSPOSON TY3-I GAG-POL POLYPROTEIN"/>
    <property type="match status" value="1"/>
</dbReference>
<comment type="caution">
    <text evidence="1">The sequence shown here is derived from an EMBL/GenBank/DDBJ whole genome shotgun (WGS) entry which is preliminary data.</text>
</comment>
<accession>A0A9Q3FJ42</accession>
<protein>
    <recommendedName>
        <fullName evidence="3">Reverse transcriptase domain-containing protein</fullName>
    </recommendedName>
</protein>
<sequence length="217" mass="24939">MDLFPLSFHASLEEKCNYGEEPGGIKTVMKVVPPSYHHHLDVFSKVKAEKLTPHHTCDHHIKLEGSLPPVDVIYFLSNHESETLCAYISENLEKALIRPSSSSTGKPVLFVKKNDDGLHLCFDYHKLNVVTRKKRYPVTPMNQFLTILNSYITFFKIEFHGAYDLLRIEEGDENLTTFRTKYGSYAIWPEQFSFSILISCELYLCSVLGNYFSSLFT</sequence>
<dbReference type="AlphaFoldDB" id="A0A9Q3FJ42"/>
<reference evidence="1" key="1">
    <citation type="submission" date="2021-03" db="EMBL/GenBank/DDBJ databases">
        <title>Draft genome sequence of rust myrtle Austropuccinia psidii MF-1, a brazilian biotype.</title>
        <authorList>
            <person name="Quecine M.C."/>
            <person name="Pachon D.M.R."/>
            <person name="Bonatelli M.L."/>
            <person name="Correr F.H."/>
            <person name="Franceschini L.M."/>
            <person name="Leite T.F."/>
            <person name="Margarido G.R.A."/>
            <person name="Almeida C.A."/>
            <person name="Ferrarezi J.A."/>
            <person name="Labate C.A."/>
        </authorList>
    </citation>
    <scope>NUCLEOTIDE SEQUENCE</scope>
    <source>
        <strain evidence="1">MF-1</strain>
    </source>
</reference>
<organism evidence="1 2">
    <name type="scientific">Austropuccinia psidii MF-1</name>
    <dbReference type="NCBI Taxonomy" id="1389203"/>
    <lineage>
        <taxon>Eukaryota</taxon>
        <taxon>Fungi</taxon>
        <taxon>Dikarya</taxon>
        <taxon>Basidiomycota</taxon>
        <taxon>Pucciniomycotina</taxon>
        <taxon>Pucciniomycetes</taxon>
        <taxon>Pucciniales</taxon>
        <taxon>Sphaerophragmiaceae</taxon>
        <taxon>Austropuccinia</taxon>
    </lineage>
</organism>
<dbReference type="InterPro" id="IPR043128">
    <property type="entry name" value="Rev_trsase/Diguanyl_cyclase"/>
</dbReference>
<dbReference type="Gene3D" id="3.30.70.270">
    <property type="match status" value="1"/>
</dbReference>